<dbReference type="RefSeq" id="WP_093824898.1">
    <property type="nucleotide sequence ID" value="NZ_FOLQ01000002.1"/>
</dbReference>
<dbReference type="SUPFAM" id="SSF63829">
    <property type="entry name" value="Calcium-dependent phosphotriesterase"/>
    <property type="match status" value="1"/>
</dbReference>
<dbReference type="PANTHER" id="PTHR31460">
    <property type="match status" value="1"/>
</dbReference>
<dbReference type="PANTHER" id="PTHR31460:SF3">
    <property type="entry name" value="MESOCENTIN"/>
    <property type="match status" value="1"/>
</dbReference>
<dbReference type="Gene3D" id="2.120.10.30">
    <property type="entry name" value="TolB, C-terminal domain"/>
    <property type="match status" value="1"/>
</dbReference>
<dbReference type="InterPro" id="IPR011042">
    <property type="entry name" value="6-blade_b-propeller_TolB-like"/>
</dbReference>
<evidence type="ECO:0000313" key="2">
    <source>
        <dbReference type="Proteomes" id="UP000198598"/>
    </source>
</evidence>
<dbReference type="AlphaFoldDB" id="A0A1I1N5R2"/>
<organism evidence="1 2">
    <name type="scientific">Spirosoma endophyticum</name>
    <dbReference type="NCBI Taxonomy" id="662367"/>
    <lineage>
        <taxon>Bacteria</taxon>
        <taxon>Pseudomonadati</taxon>
        <taxon>Bacteroidota</taxon>
        <taxon>Cytophagia</taxon>
        <taxon>Cytophagales</taxon>
        <taxon>Cytophagaceae</taxon>
        <taxon>Spirosoma</taxon>
    </lineage>
</organism>
<gene>
    <name evidence="1" type="ORF">SAMN05216167_102718</name>
</gene>
<protein>
    <submittedName>
        <fullName evidence="1">Sugar lactone lactonase YvrE</fullName>
    </submittedName>
</protein>
<evidence type="ECO:0000313" key="1">
    <source>
        <dbReference type="EMBL" id="SFC89080.1"/>
    </source>
</evidence>
<name>A0A1I1N5R2_9BACT</name>
<proteinExistence type="predicted"/>
<dbReference type="OrthoDB" id="8584394at2"/>
<dbReference type="PROSITE" id="PS51257">
    <property type="entry name" value="PROKAR_LIPOPROTEIN"/>
    <property type="match status" value="1"/>
</dbReference>
<dbReference type="Proteomes" id="UP000198598">
    <property type="component" value="Unassembled WGS sequence"/>
</dbReference>
<dbReference type="InterPro" id="IPR053224">
    <property type="entry name" value="Sensory_adhesion_molecule"/>
</dbReference>
<dbReference type="STRING" id="662367.SAMN05216167_102718"/>
<sequence length="324" mass="34917">MKTKYVLFTFLGTIGAALTACEDHQLSPNASFPERINFVAPRQYPEGIAYSAQLDRFIVSSITQGKLGTVDINGNYADLITPPELISSMGVRVADGHILVCNSDQGVSIKSTPQTATKTAELLVFNLNTLQLERRTDLDDLYNSPRHLANDLAIQPDGTVYVTDSFAPVIYKITSTGQASVLVENPLFSSATFGLNGIVYHPNGYLIVAQTGAGKLYKIDLKNNNAISEVDKLPNLPGDGLTLLNQDLYVVTGSGSRVAQVRSTDDWKTASIIKTDEIGYSQATTNVAVNGSVYTLNARIGEIGAAMGNASLLQAKEYSIQKFK</sequence>
<keyword evidence="2" id="KW-1185">Reference proteome</keyword>
<dbReference type="EMBL" id="FOLQ01000002">
    <property type="protein sequence ID" value="SFC89080.1"/>
    <property type="molecule type" value="Genomic_DNA"/>
</dbReference>
<reference evidence="1 2" key="1">
    <citation type="submission" date="2016-10" db="EMBL/GenBank/DDBJ databases">
        <authorList>
            <person name="de Groot N.N."/>
        </authorList>
    </citation>
    <scope>NUCLEOTIDE SEQUENCE [LARGE SCALE GENOMIC DNA]</scope>
    <source>
        <strain evidence="1 2">DSM 26130</strain>
    </source>
</reference>
<accession>A0A1I1N5R2</accession>